<gene>
    <name evidence="2" type="ORF">N866_17205</name>
</gene>
<organism evidence="2 3">
    <name type="scientific">Actinotalea ferrariae CF5-4</name>
    <dbReference type="NCBI Taxonomy" id="948458"/>
    <lineage>
        <taxon>Bacteria</taxon>
        <taxon>Bacillati</taxon>
        <taxon>Actinomycetota</taxon>
        <taxon>Actinomycetes</taxon>
        <taxon>Micrococcales</taxon>
        <taxon>Cellulomonadaceae</taxon>
        <taxon>Actinotalea</taxon>
    </lineage>
</organism>
<accession>A0A021VV66</accession>
<name>A0A021VV66_9CELL</name>
<sequence>MVDTARGFAGLFGVGRLRSPREVSSSWSWLTLQLPEAYALNAHSIIGARSGSSSMVRTSRPSSSRLRTFK</sequence>
<keyword evidence="3" id="KW-1185">Reference proteome</keyword>
<feature type="region of interest" description="Disordered" evidence="1">
    <location>
        <begin position="49"/>
        <end position="70"/>
    </location>
</feature>
<evidence type="ECO:0000256" key="1">
    <source>
        <dbReference type="SAM" id="MobiDB-lite"/>
    </source>
</evidence>
<dbReference type="EMBL" id="AXCW01000060">
    <property type="protein sequence ID" value="EYR63925.1"/>
    <property type="molecule type" value="Genomic_DNA"/>
</dbReference>
<protein>
    <submittedName>
        <fullName evidence="2">Uncharacterized protein</fullName>
    </submittedName>
</protein>
<evidence type="ECO:0000313" key="2">
    <source>
        <dbReference type="EMBL" id="EYR63925.1"/>
    </source>
</evidence>
<reference evidence="2 3" key="1">
    <citation type="submission" date="2014-01" db="EMBL/GenBank/DDBJ databases">
        <title>Actinotalea ferrariae CF5-4.</title>
        <authorList>
            <person name="Chen F."/>
            <person name="Li Y."/>
            <person name="Wang G."/>
        </authorList>
    </citation>
    <scope>NUCLEOTIDE SEQUENCE [LARGE SCALE GENOMIC DNA]</scope>
    <source>
        <strain evidence="2 3">CF5-4</strain>
    </source>
</reference>
<dbReference type="Proteomes" id="UP000019753">
    <property type="component" value="Unassembled WGS sequence"/>
</dbReference>
<dbReference type="AlphaFoldDB" id="A0A021VV66"/>
<comment type="caution">
    <text evidence="2">The sequence shown here is derived from an EMBL/GenBank/DDBJ whole genome shotgun (WGS) entry which is preliminary data.</text>
</comment>
<proteinExistence type="predicted"/>
<evidence type="ECO:0000313" key="3">
    <source>
        <dbReference type="Proteomes" id="UP000019753"/>
    </source>
</evidence>